<dbReference type="InterPro" id="IPR050736">
    <property type="entry name" value="Sensor_HK_Regulatory"/>
</dbReference>
<dbReference type="InterPro" id="IPR036890">
    <property type="entry name" value="HATPase_C_sf"/>
</dbReference>
<dbReference type="GO" id="GO:0004673">
    <property type="term" value="F:protein histidine kinase activity"/>
    <property type="evidence" value="ECO:0007669"/>
    <property type="project" value="UniProtKB-EC"/>
</dbReference>
<evidence type="ECO:0000256" key="6">
    <source>
        <dbReference type="ARBA" id="ARBA00023012"/>
    </source>
</evidence>
<keyword evidence="9" id="KW-1185">Reference proteome</keyword>
<dbReference type="PANTHER" id="PTHR43711:SF1">
    <property type="entry name" value="HISTIDINE KINASE 1"/>
    <property type="match status" value="1"/>
</dbReference>
<dbReference type="Pfam" id="PF00512">
    <property type="entry name" value="HisKA"/>
    <property type="match status" value="1"/>
</dbReference>
<dbReference type="InterPro" id="IPR013656">
    <property type="entry name" value="PAS_4"/>
</dbReference>
<dbReference type="InterPro" id="IPR004358">
    <property type="entry name" value="Sig_transdc_His_kin-like_C"/>
</dbReference>
<dbReference type="InterPro" id="IPR003661">
    <property type="entry name" value="HisK_dim/P_dom"/>
</dbReference>
<evidence type="ECO:0000259" key="7">
    <source>
        <dbReference type="PROSITE" id="PS50109"/>
    </source>
</evidence>
<dbReference type="Pfam" id="PF02518">
    <property type="entry name" value="HATPase_c"/>
    <property type="match status" value="1"/>
</dbReference>
<reference evidence="8 9" key="1">
    <citation type="journal article" date="2019" name="Int. J. Syst. Evol. Microbiol.">
        <title>The Global Catalogue of Microorganisms (GCM) 10K type strain sequencing project: providing services to taxonomists for standard genome sequencing and annotation.</title>
        <authorList>
            <consortium name="The Broad Institute Genomics Platform"/>
            <consortium name="The Broad Institute Genome Sequencing Center for Infectious Disease"/>
            <person name="Wu L."/>
            <person name="Ma J."/>
        </authorList>
    </citation>
    <scope>NUCLEOTIDE SEQUENCE [LARGE SCALE GENOMIC DNA]</scope>
    <source>
        <strain evidence="8 9">NBRC 111368</strain>
    </source>
</reference>
<dbReference type="InterPro" id="IPR036097">
    <property type="entry name" value="HisK_dim/P_sf"/>
</dbReference>
<keyword evidence="8" id="KW-0547">Nucleotide-binding</keyword>
<dbReference type="SMART" id="SM00387">
    <property type="entry name" value="HATPase_c"/>
    <property type="match status" value="1"/>
</dbReference>
<dbReference type="InterPro" id="IPR003594">
    <property type="entry name" value="HATPase_dom"/>
</dbReference>
<feature type="domain" description="Histidine kinase" evidence="7">
    <location>
        <begin position="137"/>
        <end position="329"/>
    </location>
</feature>
<evidence type="ECO:0000256" key="2">
    <source>
        <dbReference type="ARBA" id="ARBA00012438"/>
    </source>
</evidence>
<dbReference type="SUPFAM" id="SSF47384">
    <property type="entry name" value="Homodimeric domain of signal transducing histidine kinase"/>
    <property type="match status" value="1"/>
</dbReference>
<dbReference type="Proteomes" id="UP001596328">
    <property type="component" value="Unassembled WGS sequence"/>
</dbReference>
<dbReference type="SUPFAM" id="SSF55785">
    <property type="entry name" value="PYP-like sensor domain (PAS domain)"/>
    <property type="match status" value="1"/>
</dbReference>
<dbReference type="SUPFAM" id="SSF55874">
    <property type="entry name" value="ATPase domain of HSP90 chaperone/DNA topoisomerase II/histidine kinase"/>
    <property type="match status" value="1"/>
</dbReference>
<comment type="catalytic activity">
    <reaction evidence="1">
        <text>ATP + protein L-histidine = ADP + protein N-phospho-L-histidine.</text>
        <dbReference type="EC" id="2.7.13.3"/>
    </reaction>
</comment>
<dbReference type="InterPro" id="IPR035965">
    <property type="entry name" value="PAS-like_dom_sf"/>
</dbReference>
<dbReference type="EMBL" id="JBHSWU010000061">
    <property type="protein sequence ID" value="MFC6723876.1"/>
    <property type="molecule type" value="Genomic_DNA"/>
</dbReference>
<organism evidence="8 9">
    <name type="scientific">Halobium palmae</name>
    <dbReference type="NCBI Taxonomy" id="1776492"/>
    <lineage>
        <taxon>Archaea</taxon>
        <taxon>Methanobacteriati</taxon>
        <taxon>Methanobacteriota</taxon>
        <taxon>Stenosarchaea group</taxon>
        <taxon>Halobacteria</taxon>
        <taxon>Halobacteriales</taxon>
        <taxon>Haloferacaceae</taxon>
        <taxon>Halobium</taxon>
    </lineage>
</organism>
<accession>A0ABD5RX23</accession>
<evidence type="ECO:0000256" key="4">
    <source>
        <dbReference type="ARBA" id="ARBA00022679"/>
    </source>
</evidence>
<gene>
    <name evidence="8" type="ORF">ACFQE1_05685</name>
</gene>
<keyword evidence="8" id="KW-0067">ATP-binding</keyword>
<dbReference type="Gene3D" id="3.30.450.20">
    <property type="entry name" value="PAS domain"/>
    <property type="match status" value="1"/>
</dbReference>
<dbReference type="GO" id="GO:0005524">
    <property type="term" value="F:ATP binding"/>
    <property type="evidence" value="ECO:0007669"/>
    <property type="project" value="UniProtKB-KW"/>
</dbReference>
<dbReference type="PRINTS" id="PR00344">
    <property type="entry name" value="BCTRLSENSOR"/>
</dbReference>
<keyword evidence="5" id="KW-0418">Kinase</keyword>
<evidence type="ECO:0000256" key="5">
    <source>
        <dbReference type="ARBA" id="ARBA00022777"/>
    </source>
</evidence>
<dbReference type="CDD" id="cd00082">
    <property type="entry name" value="HisKA"/>
    <property type="match status" value="1"/>
</dbReference>
<evidence type="ECO:0000256" key="3">
    <source>
        <dbReference type="ARBA" id="ARBA00022553"/>
    </source>
</evidence>
<protein>
    <recommendedName>
        <fullName evidence="2">histidine kinase</fullName>
        <ecNumber evidence="2">2.7.13.3</ecNumber>
    </recommendedName>
</protein>
<dbReference type="EC" id="2.7.13.3" evidence="2"/>
<dbReference type="InterPro" id="IPR005467">
    <property type="entry name" value="His_kinase_dom"/>
</dbReference>
<evidence type="ECO:0000313" key="9">
    <source>
        <dbReference type="Proteomes" id="UP001596328"/>
    </source>
</evidence>
<dbReference type="AlphaFoldDB" id="A0ABD5RX23"/>
<evidence type="ECO:0000313" key="8">
    <source>
        <dbReference type="EMBL" id="MFC6723876.1"/>
    </source>
</evidence>
<evidence type="ECO:0000256" key="1">
    <source>
        <dbReference type="ARBA" id="ARBA00000085"/>
    </source>
</evidence>
<keyword evidence="6" id="KW-0902">Two-component regulatory system</keyword>
<dbReference type="PROSITE" id="PS50109">
    <property type="entry name" value="HIS_KIN"/>
    <property type="match status" value="1"/>
</dbReference>
<dbReference type="GO" id="GO:0000160">
    <property type="term" value="P:phosphorelay signal transduction system"/>
    <property type="evidence" value="ECO:0007669"/>
    <property type="project" value="UniProtKB-KW"/>
</dbReference>
<dbReference type="Gene3D" id="1.10.287.130">
    <property type="match status" value="1"/>
</dbReference>
<sequence length="335" mass="37028">MGVDKIPHEVAILRADGTIVLVNEAWRQFADDNEGAHPTYWIGENYFDAHPGSEDGSRQEEVTDGLRAVIDGDMSHYQHEYPCHSPDEQRWFRMDAVRFHQDDQLYLLVVHTNITDRMLAELRSEARAEQLETVLAVLQHDLRNPLNVIEGYTELLAAQLDDTEAVDSIRQAAVRISDISESTLSFSKAGTLAEVEPVSIDELAETAWQTVQTEDATLAIEESQRLFGDRRLLLQLFENLFRNAVEHAGRACHIRVGGCSGGFFVEDDGPGIPQSLRTKVLQADYSTQGTGGLGLAIVQAVVRAHSGTLKITTGTDGGTRFEISSLQTLPDASDQ</sequence>
<dbReference type="Pfam" id="PF08448">
    <property type="entry name" value="PAS_4"/>
    <property type="match status" value="1"/>
</dbReference>
<dbReference type="CDD" id="cd00075">
    <property type="entry name" value="HATPase"/>
    <property type="match status" value="1"/>
</dbReference>
<dbReference type="PANTHER" id="PTHR43711">
    <property type="entry name" value="TWO-COMPONENT HISTIDINE KINASE"/>
    <property type="match status" value="1"/>
</dbReference>
<proteinExistence type="predicted"/>
<dbReference type="Gene3D" id="3.30.565.10">
    <property type="entry name" value="Histidine kinase-like ATPase, C-terminal domain"/>
    <property type="match status" value="1"/>
</dbReference>
<keyword evidence="3" id="KW-0597">Phosphoprotein</keyword>
<name>A0ABD5RX23_9EURY</name>
<keyword evidence="4" id="KW-0808">Transferase</keyword>
<dbReference type="SMART" id="SM00388">
    <property type="entry name" value="HisKA"/>
    <property type="match status" value="1"/>
</dbReference>
<comment type="caution">
    <text evidence="8">The sequence shown here is derived from an EMBL/GenBank/DDBJ whole genome shotgun (WGS) entry which is preliminary data.</text>
</comment>